<feature type="region of interest" description="Disordered" evidence="1">
    <location>
        <begin position="1"/>
        <end position="20"/>
    </location>
</feature>
<dbReference type="EMBL" id="LAZR01064775">
    <property type="protein sequence ID" value="KKK56873.1"/>
    <property type="molecule type" value="Genomic_DNA"/>
</dbReference>
<dbReference type="AlphaFoldDB" id="A0A0F8WJR9"/>
<protein>
    <submittedName>
        <fullName evidence="2">Uncharacterized protein</fullName>
    </submittedName>
</protein>
<proteinExistence type="predicted"/>
<evidence type="ECO:0000256" key="1">
    <source>
        <dbReference type="SAM" id="MobiDB-lite"/>
    </source>
</evidence>
<accession>A0A0F8WJR9</accession>
<comment type="caution">
    <text evidence="2">The sequence shown here is derived from an EMBL/GenBank/DDBJ whole genome shotgun (WGS) entry which is preliminary data.</text>
</comment>
<organism evidence="2">
    <name type="scientific">marine sediment metagenome</name>
    <dbReference type="NCBI Taxonomy" id="412755"/>
    <lineage>
        <taxon>unclassified sequences</taxon>
        <taxon>metagenomes</taxon>
        <taxon>ecological metagenomes</taxon>
    </lineage>
</organism>
<feature type="non-terminal residue" evidence="2">
    <location>
        <position position="1"/>
    </location>
</feature>
<name>A0A0F8WJR9_9ZZZZ</name>
<evidence type="ECO:0000313" key="2">
    <source>
        <dbReference type="EMBL" id="KKK56873.1"/>
    </source>
</evidence>
<reference evidence="2" key="1">
    <citation type="journal article" date="2015" name="Nature">
        <title>Complex archaea that bridge the gap between prokaryotes and eukaryotes.</title>
        <authorList>
            <person name="Spang A."/>
            <person name="Saw J.H."/>
            <person name="Jorgensen S.L."/>
            <person name="Zaremba-Niedzwiedzka K."/>
            <person name="Martijn J."/>
            <person name="Lind A.E."/>
            <person name="van Eijk R."/>
            <person name="Schleper C."/>
            <person name="Guy L."/>
            <person name="Ettema T.J."/>
        </authorList>
    </citation>
    <scope>NUCLEOTIDE SEQUENCE</scope>
</reference>
<sequence length="78" mass="9040">LKDNKQKVSELEDSRRQAREANEELARLRAELERIKTEKTSINETAKITKQYQSAVNKLSASDWFDKAYAAKTPEEQI</sequence>
<gene>
    <name evidence="2" type="ORF">LCGC14_3060180</name>
</gene>